<dbReference type="RefSeq" id="WP_113290120.1">
    <property type="nucleotide sequence ID" value="NZ_QNTQ01000014.1"/>
</dbReference>
<dbReference type="Gene3D" id="3.40.190.10">
    <property type="entry name" value="Periplasmic binding protein-like II"/>
    <property type="match status" value="1"/>
</dbReference>
<dbReference type="Pfam" id="PF03401">
    <property type="entry name" value="TctC"/>
    <property type="match status" value="1"/>
</dbReference>
<name>A0A365U7G4_9RHOB</name>
<reference evidence="3 4" key="1">
    <citation type="submission" date="2018-07" db="EMBL/GenBank/DDBJ databases">
        <title>Rhodosalinus sp. strain E84T genomic sequence and assembly.</title>
        <authorList>
            <person name="Liu Z.-W."/>
            <person name="Lu D.-C."/>
        </authorList>
    </citation>
    <scope>NUCLEOTIDE SEQUENCE [LARGE SCALE GENOMIC DNA]</scope>
    <source>
        <strain evidence="3 4">E84</strain>
    </source>
</reference>
<protein>
    <submittedName>
        <fullName evidence="3">Tripartite tricarboxylate transporter substrate binding protein</fullName>
    </submittedName>
</protein>
<dbReference type="AlphaFoldDB" id="A0A365U7G4"/>
<dbReference type="Proteomes" id="UP000253370">
    <property type="component" value="Unassembled WGS sequence"/>
</dbReference>
<feature type="chain" id="PRO_5016704299" evidence="2">
    <location>
        <begin position="23"/>
        <end position="310"/>
    </location>
</feature>
<keyword evidence="4" id="KW-1185">Reference proteome</keyword>
<dbReference type="PANTHER" id="PTHR42928">
    <property type="entry name" value="TRICARBOXYLATE-BINDING PROTEIN"/>
    <property type="match status" value="1"/>
</dbReference>
<gene>
    <name evidence="3" type="ORF">DRV85_14080</name>
</gene>
<evidence type="ECO:0000313" key="4">
    <source>
        <dbReference type="Proteomes" id="UP000253370"/>
    </source>
</evidence>
<comment type="similarity">
    <text evidence="1">Belongs to the UPF0065 (bug) family.</text>
</comment>
<organism evidence="3 4">
    <name type="scientific">Rhodosalinus halophilus</name>
    <dbReference type="NCBI Taxonomy" id="2259333"/>
    <lineage>
        <taxon>Bacteria</taxon>
        <taxon>Pseudomonadati</taxon>
        <taxon>Pseudomonadota</taxon>
        <taxon>Alphaproteobacteria</taxon>
        <taxon>Rhodobacterales</taxon>
        <taxon>Paracoccaceae</taxon>
        <taxon>Rhodosalinus</taxon>
    </lineage>
</organism>
<sequence length="310" mass="32513">MKTTAASLCLGVLVTMAQGAHAAEDYPSKPVEFIVPWPPGGEEDVLTRMIAEQFQKMNGVPAAVVNKPGGGGGPFPGAVEVAMAPADGYTVGSFVLGVPVVGPQLGIPQLDPDPFVPVGIFLTYPFVIATSSDAPYDSMEELAEYARTNDVTLGHFGAALVPTRVTLDLAEEMSFEFASDAAFDNVDCNTLASGDADVVNSVVSLIAPCMEDVKVLATVTEKRLGLLPDVPTVAEIAPSLDIVLWNGLFVREGTPDSAIAKIEAAARAAIESPEAQDYAAGNGAELYWKDRAAAERQIRDDIEAFGQLGD</sequence>
<comment type="caution">
    <text evidence="3">The sequence shown here is derived from an EMBL/GenBank/DDBJ whole genome shotgun (WGS) entry which is preliminary data.</text>
</comment>
<keyword evidence="2" id="KW-0732">Signal</keyword>
<accession>A0A365U7G4</accession>
<dbReference type="CDD" id="cd07012">
    <property type="entry name" value="PBP2_Bug_TTT"/>
    <property type="match status" value="1"/>
</dbReference>
<dbReference type="EMBL" id="QNTQ01000014">
    <property type="protein sequence ID" value="RBI83780.1"/>
    <property type="molecule type" value="Genomic_DNA"/>
</dbReference>
<dbReference type="OrthoDB" id="7250553at2"/>
<dbReference type="InterPro" id="IPR042100">
    <property type="entry name" value="Bug_dom1"/>
</dbReference>
<feature type="signal peptide" evidence="2">
    <location>
        <begin position="1"/>
        <end position="22"/>
    </location>
</feature>
<evidence type="ECO:0000256" key="2">
    <source>
        <dbReference type="SAM" id="SignalP"/>
    </source>
</evidence>
<evidence type="ECO:0000313" key="3">
    <source>
        <dbReference type="EMBL" id="RBI83780.1"/>
    </source>
</evidence>
<evidence type="ECO:0000256" key="1">
    <source>
        <dbReference type="ARBA" id="ARBA00006987"/>
    </source>
</evidence>
<dbReference type="PANTHER" id="PTHR42928:SF5">
    <property type="entry name" value="BLR1237 PROTEIN"/>
    <property type="match status" value="1"/>
</dbReference>
<dbReference type="Gene3D" id="3.40.190.150">
    <property type="entry name" value="Bordetella uptake gene, domain 1"/>
    <property type="match status" value="1"/>
</dbReference>
<proteinExistence type="inferred from homology"/>
<dbReference type="InterPro" id="IPR005064">
    <property type="entry name" value="BUG"/>
</dbReference>